<protein>
    <recommendedName>
        <fullName evidence="4 5">Translation initiation factor IF-1</fullName>
    </recommendedName>
</protein>
<sequence length="78" mass="8911">MAKGGEKAKDVIQVEGTVVETLPNTMFKVRLDNGHEVLAHLSGRMRMYYIRVLLGDRVLVELSPYDLSRGRIVRRLSR</sequence>
<name>A0A212RJN8_9CHLR</name>
<comment type="subcellular location">
    <subcellularLocation>
        <location evidence="4">Cytoplasm</location>
    </subcellularLocation>
</comment>
<dbReference type="InterPro" id="IPR003029">
    <property type="entry name" value="S1_domain"/>
</dbReference>
<evidence type="ECO:0000256" key="2">
    <source>
        <dbReference type="ARBA" id="ARBA00022540"/>
    </source>
</evidence>
<keyword evidence="3 4" id="KW-0648">Protein biosynthesis</keyword>
<dbReference type="AlphaFoldDB" id="A0A212RJN8"/>
<dbReference type="GO" id="GO:0005829">
    <property type="term" value="C:cytosol"/>
    <property type="evidence" value="ECO:0007669"/>
    <property type="project" value="TreeGrafter"/>
</dbReference>
<evidence type="ECO:0000256" key="3">
    <source>
        <dbReference type="ARBA" id="ARBA00022917"/>
    </source>
</evidence>
<evidence type="ECO:0000313" key="7">
    <source>
        <dbReference type="EMBL" id="SNB72506.1"/>
    </source>
</evidence>
<evidence type="ECO:0000256" key="4">
    <source>
        <dbReference type="HAMAP-Rule" id="MF_00075"/>
    </source>
</evidence>
<dbReference type="HAMAP" id="MF_00075">
    <property type="entry name" value="IF_1"/>
    <property type="match status" value="1"/>
</dbReference>
<dbReference type="InterPro" id="IPR004368">
    <property type="entry name" value="TIF_IF1"/>
</dbReference>
<reference evidence="8" key="1">
    <citation type="submission" date="2017-06" db="EMBL/GenBank/DDBJ databases">
        <authorList>
            <person name="Varghese N."/>
            <person name="Submissions S."/>
        </authorList>
    </citation>
    <scope>NUCLEOTIDE SEQUENCE [LARGE SCALE GENOMIC DNA]</scope>
    <source>
        <strain evidence="8">JAD2</strain>
    </source>
</reference>
<dbReference type="CDD" id="cd04451">
    <property type="entry name" value="S1_IF1"/>
    <property type="match status" value="1"/>
</dbReference>
<dbReference type="PANTHER" id="PTHR33370:SF1">
    <property type="entry name" value="TRANSLATION INITIATION FACTOR IF-1, CHLOROPLASTIC"/>
    <property type="match status" value="1"/>
</dbReference>
<dbReference type="OrthoDB" id="9803250at2"/>
<accession>A0A212RJN8</accession>
<dbReference type="InterPro" id="IPR006196">
    <property type="entry name" value="RNA-binding_domain_S1_IF1"/>
</dbReference>
<dbReference type="FunCoup" id="A0A212RJN8">
    <property type="interactions" value="301"/>
</dbReference>
<dbReference type="PROSITE" id="PS50832">
    <property type="entry name" value="S1_IF1_TYPE"/>
    <property type="match status" value="1"/>
</dbReference>
<feature type="domain" description="S1-like" evidence="6">
    <location>
        <begin position="9"/>
        <end position="77"/>
    </location>
</feature>
<dbReference type="NCBIfam" id="TIGR00008">
    <property type="entry name" value="infA"/>
    <property type="match status" value="1"/>
</dbReference>
<evidence type="ECO:0000256" key="1">
    <source>
        <dbReference type="ARBA" id="ARBA00010939"/>
    </source>
</evidence>
<evidence type="ECO:0000259" key="6">
    <source>
        <dbReference type="PROSITE" id="PS50832"/>
    </source>
</evidence>
<proteinExistence type="inferred from homology"/>
<dbReference type="SUPFAM" id="SSF50249">
    <property type="entry name" value="Nucleic acid-binding proteins"/>
    <property type="match status" value="1"/>
</dbReference>
<keyword evidence="2 4" id="KW-0396">Initiation factor</keyword>
<evidence type="ECO:0000313" key="8">
    <source>
        <dbReference type="Proteomes" id="UP000197025"/>
    </source>
</evidence>
<dbReference type="GO" id="GO:0003743">
    <property type="term" value="F:translation initiation factor activity"/>
    <property type="evidence" value="ECO:0007669"/>
    <property type="project" value="UniProtKB-UniRule"/>
</dbReference>
<dbReference type="InterPro" id="IPR012340">
    <property type="entry name" value="NA-bd_OB-fold"/>
</dbReference>
<comment type="subunit">
    <text evidence="4">Component of the 30S ribosomal translation pre-initiation complex which assembles on the 30S ribosome in the order IF-2 and IF-3, IF-1 and N-formylmethionyl-tRNA(fMet); mRNA recruitment can occur at any time during PIC assembly.</text>
</comment>
<keyword evidence="4" id="KW-0963">Cytoplasm</keyword>
<dbReference type="Proteomes" id="UP000197025">
    <property type="component" value="Unassembled WGS sequence"/>
</dbReference>
<comment type="similarity">
    <text evidence="1 4">Belongs to the IF-1 family.</text>
</comment>
<comment type="function">
    <text evidence="4">One of the essential components for the initiation of protein synthesis. Stabilizes the binding of IF-2 and IF-3 on the 30S subunit to which N-formylmethionyl-tRNA(fMet) subsequently binds. Helps modulate mRNA selection, yielding the 30S pre-initiation complex (PIC). Upon addition of the 50S ribosomal subunit IF-1, IF-2 and IF-3 are released leaving the mature 70S translation initiation complex.</text>
</comment>
<dbReference type="EMBL" id="FYEK01000061">
    <property type="protein sequence ID" value="SNB72506.1"/>
    <property type="molecule type" value="Genomic_DNA"/>
</dbReference>
<dbReference type="Gene3D" id="2.40.50.140">
    <property type="entry name" value="Nucleic acid-binding proteins"/>
    <property type="match status" value="1"/>
</dbReference>
<dbReference type="GO" id="GO:0043022">
    <property type="term" value="F:ribosome binding"/>
    <property type="evidence" value="ECO:0007669"/>
    <property type="project" value="UniProtKB-UniRule"/>
</dbReference>
<gene>
    <name evidence="4" type="primary">infA</name>
    <name evidence="7" type="ORF">SAMN02746019_00016140</name>
</gene>
<dbReference type="Pfam" id="PF01176">
    <property type="entry name" value="eIF-1a"/>
    <property type="match status" value="1"/>
</dbReference>
<evidence type="ECO:0000256" key="5">
    <source>
        <dbReference type="NCBIfam" id="TIGR00008"/>
    </source>
</evidence>
<keyword evidence="8" id="KW-1185">Reference proteome</keyword>
<dbReference type="PANTHER" id="PTHR33370">
    <property type="entry name" value="TRANSLATION INITIATION FACTOR IF-1, CHLOROPLASTIC"/>
    <property type="match status" value="1"/>
</dbReference>
<dbReference type="RefSeq" id="WP_088572070.1">
    <property type="nucleotide sequence ID" value="NZ_FYEK01000061.1"/>
</dbReference>
<dbReference type="SMART" id="SM00316">
    <property type="entry name" value="S1"/>
    <property type="match status" value="1"/>
</dbReference>
<dbReference type="GO" id="GO:0019843">
    <property type="term" value="F:rRNA binding"/>
    <property type="evidence" value="ECO:0007669"/>
    <property type="project" value="UniProtKB-UniRule"/>
</dbReference>
<dbReference type="InParanoid" id="A0A212RJN8"/>
<organism evidence="7 8">
    <name type="scientific">Thermoflexus hugenholtzii JAD2</name>
    <dbReference type="NCBI Taxonomy" id="877466"/>
    <lineage>
        <taxon>Bacteria</taxon>
        <taxon>Bacillati</taxon>
        <taxon>Chloroflexota</taxon>
        <taxon>Thermoflexia</taxon>
        <taxon>Thermoflexales</taxon>
        <taxon>Thermoflexaceae</taxon>
        <taxon>Thermoflexus</taxon>
    </lineage>
</organism>
<dbReference type="FunFam" id="2.40.50.140:FF:000002">
    <property type="entry name" value="Translation initiation factor IF-1"/>
    <property type="match status" value="1"/>
</dbReference>
<keyword evidence="4" id="KW-0699">rRNA-binding</keyword>
<keyword evidence="4" id="KW-0694">RNA-binding</keyword>